<dbReference type="AlphaFoldDB" id="A0A5P1RD18"/>
<keyword evidence="8 15" id="KW-0808">Transferase</keyword>
<name>A0A5P1RD18_9GAMM</name>
<sequence>MRGFYWLSQLIVKLFVRSDVQGADYLAPSPNTLYVLETSRYSHRFLVIEQLRKAGNTLPEQKMLSAAHDQQESLRGRLESQVERLEFLADDEDIHIIPVSIYHGRMPQRETSLLNLLYAETWDKAGIIGRMMQLLINGRQTLIQIDPPLSLKQLKQESPHQPAGVVAHKAARVFHAHFHRRRQAIIGPDLSHRRTLIKLILNAPEVKQAIQAEASHTSHSLASIKKQAVTNLEGIAANFSPTTARLLAPLLGFFWHKVYRKMHIAGIEKVQACAPDHQLVYLPCHRSHMDYVMLSWSLYQHGLMIPHVAAGDNLNAPILGSILKRGGAIFMRRRFNNDQLYTQLFKSYLSYMASRGHSLEYFIEGGRSRTGRLLPAKTGLLSMTLEDHLSKRGKPVALVPVWISYDKLVESKSYQQELQGKQKRGESFWGLLKTLKMFNTRFGDASLSFGEPVLLQDAYRKTQDLKTNTHFIGNEVLSRINKAAWVNETALIATILLANPKRSFGIESMVEQLTLLSVLIKRLPNAPAGIAKGDPNDWLYNAAQRKQLSLEDGEVVLYEEQAQEMAFYRNQLHHLTLLPGLYLLLASRYPKPLPQTLPRLLTPLYPYLKAELCLPWCSEELSPAIKKIRINLEKRGLLIRQTKYLEVSDQSLAYVLMQTAEPVLLRYYLVFRLLATGHPLTKQGVIEESQRIAASLHRQFGFHSPEYSDKNVLSVFVDTLLEQHVLAEESQRLISLINNDALLKRAHQILNPQHTAWIEHALTPR</sequence>
<evidence type="ECO:0000256" key="12">
    <source>
        <dbReference type="ARBA" id="ARBA00023315"/>
    </source>
</evidence>
<evidence type="ECO:0000256" key="2">
    <source>
        <dbReference type="ARBA" id="ARBA00004765"/>
    </source>
</evidence>
<evidence type="ECO:0000256" key="11">
    <source>
        <dbReference type="ARBA" id="ARBA00023264"/>
    </source>
</evidence>
<evidence type="ECO:0000256" key="1">
    <source>
        <dbReference type="ARBA" id="ARBA00004413"/>
    </source>
</evidence>
<dbReference type="InterPro" id="IPR022284">
    <property type="entry name" value="GPAT/DHAPAT"/>
</dbReference>
<dbReference type="EC" id="2.3.1.15" evidence="5"/>
<dbReference type="SUPFAM" id="SSF69593">
    <property type="entry name" value="Glycerol-3-phosphate (1)-acyltransferase"/>
    <property type="match status" value="1"/>
</dbReference>
<dbReference type="Pfam" id="PF19277">
    <property type="entry name" value="GPAT_C"/>
    <property type="match status" value="1"/>
</dbReference>
<dbReference type="InterPro" id="IPR045520">
    <property type="entry name" value="GPAT/DHAPAT_C"/>
</dbReference>
<keyword evidence="12 15" id="KW-0012">Acyltransferase</keyword>
<dbReference type="GO" id="GO:0004366">
    <property type="term" value="F:glycerol-3-phosphate O-acyltransferase activity"/>
    <property type="evidence" value="ECO:0007669"/>
    <property type="project" value="UniProtKB-EC"/>
</dbReference>
<dbReference type="NCBIfam" id="NF003441">
    <property type="entry name" value="PRK04974.1"/>
    <property type="match status" value="1"/>
</dbReference>
<keyword evidence="11" id="KW-1208">Phospholipid metabolism</keyword>
<comment type="similarity">
    <text evidence="4">Belongs to the GPAT/DAPAT family.</text>
</comment>
<evidence type="ECO:0000256" key="4">
    <source>
        <dbReference type="ARBA" id="ARBA00007937"/>
    </source>
</evidence>
<dbReference type="Proteomes" id="UP000324760">
    <property type="component" value="Chromosome"/>
</dbReference>
<comment type="subcellular location">
    <subcellularLocation>
        <location evidence="1">Cell membrane</location>
        <topology evidence="1">Peripheral membrane protein</topology>
        <orientation evidence="1">Cytoplasmic side</orientation>
    </subcellularLocation>
</comment>
<evidence type="ECO:0000256" key="10">
    <source>
        <dbReference type="ARBA" id="ARBA00023209"/>
    </source>
</evidence>
<dbReference type="GO" id="GO:0006631">
    <property type="term" value="P:fatty acid metabolic process"/>
    <property type="evidence" value="ECO:0007669"/>
    <property type="project" value="TreeGrafter"/>
</dbReference>
<feature type="domain" description="Phospholipid/glycerol acyltransferase" evidence="14">
    <location>
        <begin position="279"/>
        <end position="406"/>
    </location>
</feature>
<dbReference type="PANTHER" id="PTHR12563:SF17">
    <property type="entry name" value="DIHYDROXYACETONE PHOSPHATE ACYLTRANSFERASE"/>
    <property type="match status" value="1"/>
</dbReference>
<accession>A0A5P1RD18</accession>
<dbReference type="OrthoDB" id="335193at2"/>
<protein>
    <recommendedName>
        <fullName evidence="6">Glycerol-3-phosphate acyltransferase</fullName>
        <ecNumber evidence="5">2.3.1.15</ecNumber>
    </recommendedName>
</protein>
<keyword evidence="10" id="KW-0443">Lipid metabolism</keyword>
<dbReference type="PIRSF" id="PIRSF000437">
    <property type="entry name" value="GPAT_DHAPAT"/>
    <property type="match status" value="1"/>
</dbReference>
<dbReference type="SMART" id="SM00563">
    <property type="entry name" value="PlsC"/>
    <property type="match status" value="1"/>
</dbReference>
<evidence type="ECO:0000313" key="15">
    <source>
        <dbReference type="EMBL" id="QEQ97559.1"/>
    </source>
</evidence>
<dbReference type="InterPro" id="IPR002123">
    <property type="entry name" value="Plipid/glycerol_acylTrfase"/>
</dbReference>
<evidence type="ECO:0000256" key="5">
    <source>
        <dbReference type="ARBA" id="ARBA00013113"/>
    </source>
</evidence>
<dbReference type="RefSeq" id="WP_138986802.1">
    <property type="nucleotide sequence ID" value="NZ_CP043869.1"/>
</dbReference>
<evidence type="ECO:0000259" key="14">
    <source>
        <dbReference type="SMART" id="SM00563"/>
    </source>
</evidence>
<dbReference type="InterPro" id="IPR041728">
    <property type="entry name" value="GPAT/DHAPAT_LPLAT"/>
</dbReference>
<evidence type="ECO:0000256" key="3">
    <source>
        <dbReference type="ARBA" id="ARBA00005189"/>
    </source>
</evidence>
<keyword evidence="16" id="KW-1185">Reference proteome</keyword>
<proteinExistence type="inferred from homology"/>
<keyword evidence="10" id="KW-0594">Phospholipid biosynthesis</keyword>
<dbReference type="CDD" id="cd07993">
    <property type="entry name" value="LPLAT_DHAPAT-like"/>
    <property type="match status" value="1"/>
</dbReference>
<evidence type="ECO:0000256" key="7">
    <source>
        <dbReference type="ARBA" id="ARBA00022475"/>
    </source>
</evidence>
<dbReference type="GO" id="GO:0005886">
    <property type="term" value="C:plasma membrane"/>
    <property type="evidence" value="ECO:0007669"/>
    <property type="project" value="UniProtKB-SubCell"/>
</dbReference>
<evidence type="ECO:0000256" key="9">
    <source>
        <dbReference type="ARBA" id="ARBA00023136"/>
    </source>
</evidence>
<evidence type="ECO:0000313" key="16">
    <source>
        <dbReference type="Proteomes" id="UP000324760"/>
    </source>
</evidence>
<dbReference type="EMBL" id="CP043869">
    <property type="protein sequence ID" value="QEQ97559.1"/>
    <property type="molecule type" value="Genomic_DNA"/>
</dbReference>
<comment type="pathway">
    <text evidence="2">Phospholipid metabolism; CDP-diacylglycerol biosynthesis; CDP-diacylglycerol from sn-glycerol 3-phosphate: step 1/3.</text>
</comment>
<evidence type="ECO:0000256" key="13">
    <source>
        <dbReference type="ARBA" id="ARBA00048427"/>
    </source>
</evidence>
<comment type="catalytic activity">
    <reaction evidence="13">
        <text>sn-glycerol 3-phosphate + an acyl-CoA = a 1-acyl-sn-glycero-3-phosphate + CoA</text>
        <dbReference type="Rhea" id="RHEA:15325"/>
        <dbReference type="ChEBI" id="CHEBI:57287"/>
        <dbReference type="ChEBI" id="CHEBI:57597"/>
        <dbReference type="ChEBI" id="CHEBI:57970"/>
        <dbReference type="ChEBI" id="CHEBI:58342"/>
        <dbReference type="EC" id="2.3.1.15"/>
    </reaction>
</comment>
<organism evidence="15 16">
    <name type="scientific">Neptunomonas concharum</name>
    <dbReference type="NCBI Taxonomy" id="1031538"/>
    <lineage>
        <taxon>Bacteria</taxon>
        <taxon>Pseudomonadati</taxon>
        <taxon>Pseudomonadota</taxon>
        <taxon>Gammaproteobacteria</taxon>
        <taxon>Oceanospirillales</taxon>
        <taxon>Oceanospirillaceae</taxon>
        <taxon>Neptunomonas</taxon>
    </lineage>
</organism>
<dbReference type="Pfam" id="PF01553">
    <property type="entry name" value="Acyltransferase"/>
    <property type="match status" value="1"/>
</dbReference>
<dbReference type="InterPro" id="IPR028354">
    <property type="entry name" value="GPAT_PlsB"/>
</dbReference>
<dbReference type="GO" id="GO:0016024">
    <property type="term" value="P:CDP-diacylglycerol biosynthetic process"/>
    <property type="evidence" value="ECO:0007669"/>
    <property type="project" value="UniProtKB-UniPathway"/>
</dbReference>
<dbReference type="PANTHER" id="PTHR12563">
    <property type="entry name" value="GLYCEROL-3-PHOSPHATE ACYLTRANSFERASE"/>
    <property type="match status" value="1"/>
</dbReference>
<gene>
    <name evidence="15" type="primary">plsB</name>
    <name evidence="15" type="ORF">F0U83_13000</name>
</gene>
<keyword evidence="7" id="KW-1003">Cell membrane</keyword>
<comment type="pathway">
    <text evidence="3">Lipid metabolism.</text>
</comment>
<dbReference type="PIRSF" id="PIRSF500064">
    <property type="entry name" value="GPAT"/>
    <property type="match status" value="1"/>
</dbReference>
<dbReference type="KEGG" id="ncu:F0U83_13000"/>
<keyword evidence="9" id="KW-0472">Membrane</keyword>
<evidence type="ECO:0000256" key="6">
    <source>
        <dbReference type="ARBA" id="ARBA00013432"/>
    </source>
</evidence>
<keyword evidence="10" id="KW-0444">Lipid biosynthesis</keyword>
<reference evidence="15 16" key="1">
    <citation type="journal article" date="2019" name="Biochem. Eng. J.">
        <title>Metabolic engineering of the marine bacteria Neptunomonas concharum for the production of acetoin and meso-2,3-butanediol from acetate.</title>
        <authorList>
            <person name="Li W."/>
            <person name="Pu N."/>
            <person name="Liu C.-X."/>
            <person name="Yuan Q.-P."/>
            <person name="Li Z.-J."/>
        </authorList>
    </citation>
    <scope>NUCLEOTIDE SEQUENCE [LARGE SCALE GENOMIC DNA]</scope>
    <source>
        <strain evidence="15 16">JCM17730</strain>
    </source>
</reference>
<dbReference type="UniPathway" id="UPA00557">
    <property type="reaction ID" value="UER00612"/>
</dbReference>
<evidence type="ECO:0000256" key="8">
    <source>
        <dbReference type="ARBA" id="ARBA00022679"/>
    </source>
</evidence>